<sequence length="210" mass="24932">MISEKLVESFKIIFKISTALRIIPFDYNWKTNRLEVPTSKVGNVISVVCMLLFGMKFTFSAYRLIQLSDMWKENIKDLSLTVFYFFIFWNNIRFQVNYWRKQETICWTFNQLAEFAESVSFRKRSTFPEKVMLTWIPSHINIFFQLMSEFLTFPTSGHHVFSIFDATLQDLHVKKSHTLVRYTTTSKEPSRIAGFHCVIQALLPRHQKCQ</sequence>
<accession>A0A8J2P6H9</accession>
<reference evidence="2" key="1">
    <citation type="submission" date="2021-06" db="EMBL/GenBank/DDBJ databases">
        <authorList>
            <person name="Hodson N. C."/>
            <person name="Mongue J. A."/>
            <person name="Jaron S. K."/>
        </authorList>
    </citation>
    <scope>NUCLEOTIDE SEQUENCE</scope>
</reference>
<name>A0A8J2P6H9_9HEXA</name>
<feature type="transmembrane region" description="Helical" evidence="1">
    <location>
        <begin position="74"/>
        <end position="92"/>
    </location>
</feature>
<protein>
    <submittedName>
        <fullName evidence="2">Uncharacterized protein</fullName>
    </submittedName>
</protein>
<evidence type="ECO:0000256" key="1">
    <source>
        <dbReference type="SAM" id="Phobius"/>
    </source>
</evidence>
<evidence type="ECO:0000313" key="2">
    <source>
        <dbReference type="EMBL" id="CAG7816311.1"/>
    </source>
</evidence>
<feature type="transmembrane region" description="Helical" evidence="1">
    <location>
        <begin position="41"/>
        <end position="62"/>
    </location>
</feature>
<keyword evidence="1" id="KW-0472">Membrane</keyword>
<keyword evidence="1" id="KW-0812">Transmembrane</keyword>
<organism evidence="2 3">
    <name type="scientific">Allacma fusca</name>
    <dbReference type="NCBI Taxonomy" id="39272"/>
    <lineage>
        <taxon>Eukaryota</taxon>
        <taxon>Metazoa</taxon>
        <taxon>Ecdysozoa</taxon>
        <taxon>Arthropoda</taxon>
        <taxon>Hexapoda</taxon>
        <taxon>Collembola</taxon>
        <taxon>Symphypleona</taxon>
        <taxon>Sminthuridae</taxon>
        <taxon>Allacma</taxon>
    </lineage>
</organism>
<dbReference type="AlphaFoldDB" id="A0A8J2P6H9"/>
<keyword evidence="3" id="KW-1185">Reference proteome</keyword>
<comment type="caution">
    <text evidence="2">The sequence shown here is derived from an EMBL/GenBank/DDBJ whole genome shotgun (WGS) entry which is preliminary data.</text>
</comment>
<keyword evidence="1" id="KW-1133">Transmembrane helix</keyword>
<gene>
    <name evidence="2" type="ORF">AFUS01_LOCUS26936</name>
</gene>
<dbReference type="Proteomes" id="UP000708208">
    <property type="component" value="Unassembled WGS sequence"/>
</dbReference>
<evidence type="ECO:0000313" key="3">
    <source>
        <dbReference type="Proteomes" id="UP000708208"/>
    </source>
</evidence>
<proteinExistence type="predicted"/>
<dbReference type="EMBL" id="CAJVCH010366705">
    <property type="protein sequence ID" value="CAG7816311.1"/>
    <property type="molecule type" value="Genomic_DNA"/>
</dbReference>